<evidence type="ECO:0000256" key="9">
    <source>
        <dbReference type="ARBA" id="ARBA00022989"/>
    </source>
</evidence>
<feature type="signal peptide" evidence="13">
    <location>
        <begin position="1"/>
        <end position="18"/>
    </location>
</feature>
<evidence type="ECO:0000256" key="4">
    <source>
        <dbReference type="ARBA" id="ARBA00010473"/>
    </source>
</evidence>
<gene>
    <name evidence="14" type="ORF">IFR04_014969</name>
</gene>
<keyword evidence="11" id="KW-0325">Glycoprotein</keyword>
<evidence type="ECO:0000256" key="12">
    <source>
        <dbReference type="ARBA" id="ARBA00023242"/>
    </source>
</evidence>
<dbReference type="InterPro" id="IPR007292">
    <property type="entry name" value="Nuclear_fusion_Kar5"/>
</dbReference>
<dbReference type="EMBL" id="JAFJYH010000429">
    <property type="protein sequence ID" value="KAG4411907.1"/>
    <property type="molecule type" value="Genomic_DNA"/>
</dbReference>
<comment type="function">
    <text evidence="1">Required for nuclear membrane fusion during karyogamy.</text>
</comment>
<dbReference type="PANTHER" id="PTHR28012">
    <property type="entry name" value="NUCLEAR FUSION PROTEIN KAR5"/>
    <property type="match status" value="1"/>
</dbReference>
<dbReference type="GO" id="GO:0048288">
    <property type="term" value="P:nuclear membrane fusion involved in karyogamy"/>
    <property type="evidence" value="ECO:0007669"/>
    <property type="project" value="InterPro"/>
</dbReference>
<keyword evidence="15" id="KW-1185">Reference proteome</keyword>
<keyword evidence="6" id="KW-0812">Transmembrane</keyword>
<evidence type="ECO:0008006" key="16">
    <source>
        <dbReference type="Google" id="ProtNLM"/>
    </source>
</evidence>
<keyword evidence="8" id="KW-0256">Endoplasmic reticulum</keyword>
<dbReference type="GO" id="GO:0005789">
    <property type="term" value="C:endoplasmic reticulum membrane"/>
    <property type="evidence" value="ECO:0007669"/>
    <property type="project" value="UniProtKB-SubCell"/>
</dbReference>
<dbReference type="OrthoDB" id="5311848at2759"/>
<sequence length="522" mass="57254">MKLLVTFLLVSLSTTASAWSPFKQSIASTSGGVPTASGRGVEPNFNPKELLEFRKPEFYNEALVRLARLEDQPLCHRVAAQLLMKNCRGLDGVDKQTYQLNSDQTQKHHIEAFTASLTVCEMEEVSFSVPEACLPFSSTAIFNQARDIGHFKVSREQTIECKTAIHQNPSNQHIWSNFVTSATVFCRAASSELENDQHILLHKELVKNMAKFSEAIHEDLEKMHKKMADNARAADSYLQTVFSNANEWTAKLKQAFQSVSKDVEDIDSAMVSIAKKSKDADHVVNQFVKNIYESTAEVSAGQGKALAVGTTQIQRQVDTVTNSLHETQERLANMAVVVNSLVPMVVSMSERLNASDTQIKATLAALTNVSDAVSSHTQQLNMLTSTAFNLNEHLEQATATAQVLSKSLSQGNSIPDWTIRTGMPLGTITLGNVFLECSFLKNVQLGLTGLVIGQFVVWARTPLIQSICQSGLTFINFISSTREPSSVTQKARAEKAASIVATPAQFDLPSAADSNEIRPEMI</sequence>
<evidence type="ECO:0000256" key="3">
    <source>
        <dbReference type="ARBA" id="ARBA00004586"/>
    </source>
</evidence>
<proteinExistence type="inferred from homology"/>
<dbReference type="Proteomes" id="UP000664132">
    <property type="component" value="Unassembled WGS sequence"/>
</dbReference>
<evidence type="ECO:0000313" key="14">
    <source>
        <dbReference type="EMBL" id="KAG4411907.1"/>
    </source>
</evidence>
<reference evidence="14" key="1">
    <citation type="submission" date="2021-02" db="EMBL/GenBank/DDBJ databases">
        <title>Genome sequence Cadophora malorum strain M34.</title>
        <authorList>
            <person name="Stefanovic E."/>
            <person name="Vu D."/>
            <person name="Scully C."/>
            <person name="Dijksterhuis J."/>
            <person name="Roader J."/>
            <person name="Houbraken J."/>
        </authorList>
    </citation>
    <scope>NUCLEOTIDE SEQUENCE</scope>
    <source>
        <strain evidence="14">M34</strain>
    </source>
</reference>
<comment type="similarity">
    <text evidence="4">Belongs to the KAR5 family.</text>
</comment>
<keyword evidence="5" id="KW-0415">Karyogamy</keyword>
<dbReference type="PANTHER" id="PTHR28012:SF1">
    <property type="entry name" value="NUCLEAR FUSION PROTEIN KAR5"/>
    <property type="match status" value="1"/>
</dbReference>
<dbReference type="AlphaFoldDB" id="A0A8H7T2C9"/>
<keyword evidence="9" id="KW-1133">Transmembrane helix</keyword>
<feature type="chain" id="PRO_5034690348" description="Karyogamy protein 5" evidence="13">
    <location>
        <begin position="19"/>
        <end position="522"/>
    </location>
</feature>
<organism evidence="14 15">
    <name type="scientific">Cadophora malorum</name>
    <dbReference type="NCBI Taxonomy" id="108018"/>
    <lineage>
        <taxon>Eukaryota</taxon>
        <taxon>Fungi</taxon>
        <taxon>Dikarya</taxon>
        <taxon>Ascomycota</taxon>
        <taxon>Pezizomycotina</taxon>
        <taxon>Leotiomycetes</taxon>
        <taxon>Helotiales</taxon>
        <taxon>Ploettnerulaceae</taxon>
        <taxon>Cadophora</taxon>
    </lineage>
</organism>
<evidence type="ECO:0000256" key="8">
    <source>
        <dbReference type="ARBA" id="ARBA00022824"/>
    </source>
</evidence>
<evidence type="ECO:0000256" key="5">
    <source>
        <dbReference type="ARBA" id="ARBA00022459"/>
    </source>
</evidence>
<dbReference type="GO" id="GO:0000742">
    <property type="term" value="P:karyogamy involved in conjugation with cellular fusion"/>
    <property type="evidence" value="ECO:0007669"/>
    <property type="project" value="InterPro"/>
</dbReference>
<evidence type="ECO:0000256" key="10">
    <source>
        <dbReference type="ARBA" id="ARBA00023136"/>
    </source>
</evidence>
<evidence type="ECO:0000256" key="2">
    <source>
        <dbReference type="ARBA" id="ARBA00004126"/>
    </source>
</evidence>
<evidence type="ECO:0000313" key="15">
    <source>
        <dbReference type="Proteomes" id="UP000664132"/>
    </source>
</evidence>
<keyword evidence="12" id="KW-0539">Nucleus</keyword>
<keyword evidence="10" id="KW-0472">Membrane</keyword>
<evidence type="ECO:0000256" key="13">
    <source>
        <dbReference type="SAM" id="SignalP"/>
    </source>
</evidence>
<name>A0A8H7T2C9_9HELO</name>
<protein>
    <recommendedName>
        <fullName evidence="16">Karyogamy protein 5</fullName>
    </recommendedName>
</protein>
<accession>A0A8H7T2C9</accession>
<keyword evidence="7 13" id="KW-0732">Signal</keyword>
<dbReference type="GO" id="GO:0031965">
    <property type="term" value="C:nuclear membrane"/>
    <property type="evidence" value="ECO:0007669"/>
    <property type="project" value="UniProtKB-SubCell"/>
</dbReference>
<comment type="subcellular location">
    <subcellularLocation>
        <location evidence="3">Endoplasmic reticulum membrane</location>
    </subcellularLocation>
    <subcellularLocation>
        <location evidence="2">Nucleus membrane</location>
    </subcellularLocation>
</comment>
<evidence type="ECO:0000256" key="11">
    <source>
        <dbReference type="ARBA" id="ARBA00023180"/>
    </source>
</evidence>
<evidence type="ECO:0000256" key="1">
    <source>
        <dbReference type="ARBA" id="ARBA00003389"/>
    </source>
</evidence>
<evidence type="ECO:0000256" key="7">
    <source>
        <dbReference type="ARBA" id="ARBA00022729"/>
    </source>
</evidence>
<evidence type="ECO:0000256" key="6">
    <source>
        <dbReference type="ARBA" id="ARBA00022692"/>
    </source>
</evidence>
<comment type="caution">
    <text evidence="14">The sequence shown here is derived from an EMBL/GenBank/DDBJ whole genome shotgun (WGS) entry which is preliminary data.</text>
</comment>